<accession>A0ABS1MGN9</accession>
<dbReference type="Proteomes" id="UP000602198">
    <property type="component" value="Unassembled WGS sequence"/>
</dbReference>
<evidence type="ECO:0008006" key="3">
    <source>
        <dbReference type="Google" id="ProtNLM"/>
    </source>
</evidence>
<evidence type="ECO:0000313" key="2">
    <source>
        <dbReference type="Proteomes" id="UP000602198"/>
    </source>
</evidence>
<dbReference type="EMBL" id="JAERRJ010000018">
    <property type="protein sequence ID" value="MBL1079706.1"/>
    <property type="molecule type" value="Genomic_DNA"/>
</dbReference>
<evidence type="ECO:0000313" key="1">
    <source>
        <dbReference type="EMBL" id="MBL1079706.1"/>
    </source>
</evidence>
<organism evidence="1 2">
    <name type="scientific">Nocardia acididurans</name>
    <dbReference type="NCBI Taxonomy" id="2802282"/>
    <lineage>
        <taxon>Bacteria</taxon>
        <taxon>Bacillati</taxon>
        <taxon>Actinomycetota</taxon>
        <taxon>Actinomycetes</taxon>
        <taxon>Mycobacteriales</taxon>
        <taxon>Nocardiaceae</taxon>
        <taxon>Nocardia</taxon>
    </lineage>
</organism>
<dbReference type="InterPro" id="IPR029058">
    <property type="entry name" value="AB_hydrolase_fold"/>
</dbReference>
<proteinExistence type="predicted"/>
<dbReference type="RefSeq" id="WP_201957016.1">
    <property type="nucleotide sequence ID" value="NZ_JAERRJ010000018.1"/>
</dbReference>
<protein>
    <recommendedName>
        <fullName evidence="3">AB hydrolase-1 domain-containing protein</fullName>
    </recommendedName>
</protein>
<sequence length="503" mass="54798">MPQRSEDVRYTLGDVQISTVTWRSPAAVTDAPAACDTLGYQRYRPLDAAGRPVTADLVLSLQPGNTGGPSSFDPLARNLIAALRRSGVNCEVWAMARRGQPLTDPTGMRAAVAAGDHRVAVDYYYRGRALGGRTYTGWLPMRRQRFLRDYGLAQVLRDWHTIHSLELPDPAQRARQLVIGGHSLGGPLSNFYCQWDFPSGPGYREVAGVIGLDGPITVDPLQLDLRAAHRTRTALRMLAATTHNRLAPPSNNVGPLRLGDLALLLSTAALAARFHPQAHSTLLADVPRSMLVDSLFRLLYPQGGPRRWQLTNAALFGTLFSRSAAATTLANDMGTYQGAVRVKRAGLTRLARTPLAGEIVTAAFGGGPLHMPADPRRTLTDWCADGGISSFTDTVFAWGNGEFSYLNSYESRRLVGEAFAGMIGERSGDLTGLRHGDWEEHIPSLTITGDVWTPIRRRLHPRANLIHAEGYSHQDVLSARQPDVVVDSMTAFLLGNLEIARSA</sequence>
<dbReference type="SUPFAM" id="SSF53474">
    <property type="entry name" value="alpha/beta-Hydrolases"/>
    <property type="match status" value="1"/>
</dbReference>
<gene>
    <name evidence="1" type="ORF">JK358_35410</name>
</gene>
<comment type="caution">
    <text evidence="1">The sequence shown here is derived from an EMBL/GenBank/DDBJ whole genome shotgun (WGS) entry which is preliminary data.</text>
</comment>
<keyword evidence="2" id="KW-1185">Reference proteome</keyword>
<reference evidence="1 2" key="1">
    <citation type="submission" date="2021-01" db="EMBL/GenBank/DDBJ databases">
        <title>WGS of actinomycetes isolated from Thailand.</title>
        <authorList>
            <person name="Thawai C."/>
        </authorList>
    </citation>
    <scope>NUCLEOTIDE SEQUENCE [LARGE SCALE GENOMIC DNA]</scope>
    <source>
        <strain evidence="1 2">LPG 2</strain>
    </source>
</reference>
<name>A0ABS1MGN9_9NOCA</name>